<evidence type="ECO:0000256" key="1">
    <source>
        <dbReference type="SAM" id="Phobius"/>
    </source>
</evidence>
<dbReference type="AlphaFoldDB" id="A0A1M5HTZ3"/>
<evidence type="ECO:0000313" key="3">
    <source>
        <dbReference type="Proteomes" id="UP000184532"/>
    </source>
</evidence>
<keyword evidence="1" id="KW-0472">Membrane</keyword>
<dbReference type="Proteomes" id="UP000184532">
    <property type="component" value="Unassembled WGS sequence"/>
</dbReference>
<organism evidence="2 3">
    <name type="scientific">Flagellimonas flava</name>
    <dbReference type="NCBI Taxonomy" id="570519"/>
    <lineage>
        <taxon>Bacteria</taxon>
        <taxon>Pseudomonadati</taxon>
        <taxon>Bacteroidota</taxon>
        <taxon>Flavobacteriia</taxon>
        <taxon>Flavobacteriales</taxon>
        <taxon>Flavobacteriaceae</taxon>
        <taxon>Flagellimonas</taxon>
    </lineage>
</organism>
<dbReference type="RefSeq" id="WP_073176050.1">
    <property type="nucleotide sequence ID" value="NZ_FQWL01000001.1"/>
</dbReference>
<feature type="transmembrane region" description="Helical" evidence="1">
    <location>
        <begin position="41"/>
        <end position="63"/>
    </location>
</feature>
<keyword evidence="1" id="KW-0812">Transmembrane</keyword>
<protein>
    <submittedName>
        <fullName evidence="2">Uncharacterized protein</fullName>
    </submittedName>
</protein>
<keyword evidence="1" id="KW-1133">Transmembrane helix</keyword>
<keyword evidence="3" id="KW-1185">Reference proteome</keyword>
<evidence type="ECO:0000313" key="2">
    <source>
        <dbReference type="EMBL" id="SHG19393.1"/>
    </source>
</evidence>
<sequence length="66" mass="7439">MRKAIEKNSLFFELGATQNRNGNKMSFLSNMDANKKVGWEATLFFVGLLLALPVMTGLLLLIFKFV</sequence>
<reference evidence="3" key="1">
    <citation type="submission" date="2016-11" db="EMBL/GenBank/DDBJ databases">
        <authorList>
            <person name="Varghese N."/>
            <person name="Submissions S."/>
        </authorList>
    </citation>
    <scope>NUCLEOTIDE SEQUENCE [LARGE SCALE GENOMIC DNA]</scope>
    <source>
        <strain evidence="3">DSM 22638</strain>
    </source>
</reference>
<accession>A0A1M5HTZ3</accession>
<gene>
    <name evidence="2" type="ORF">SAMN04488116_0196</name>
</gene>
<proteinExistence type="predicted"/>
<name>A0A1M5HTZ3_9FLAO</name>
<dbReference type="EMBL" id="FQWL01000001">
    <property type="protein sequence ID" value="SHG19393.1"/>
    <property type="molecule type" value="Genomic_DNA"/>
</dbReference>